<dbReference type="OrthoDB" id="5673at2759"/>
<gene>
    <name evidence="3" type="ORF">AJ79_04514</name>
</gene>
<comment type="caution">
    <text evidence="3">The sequence shown here is derived from an EMBL/GenBank/DDBJ whole genome shotgun (WGS) entry which is preliminary data.</text>
</comment>
<evidence type="ECO:0000256" key="1">
    <source>
        <dbReference type="SAM" id="MobiDB-lite"/>
    </source>
</evidence>
<feature type="transmembrane region" description="Helical" evidence="2">
    <location>
        <begin position="322"/>
        <end position="343"/>
    </location>
</feature>
<dbReference type="GO" id="GO:0006654">
    <property type="term" value="P:phosphatidic acid biosynthetic process"/>
    <property type="evidence" value="ECO:0007669"/>
    <property type="project" value="TreeGrafter"/>
</dbReference>
<dbReference type="GO" id="GO:0004143">
    <property type="term" value="F:ATP-dependent diacylglycerol kinase activity"/>
    <property type="evidence" value="ECO:0007669"/>
    <property type="project" value="InterPro"/>
</dbReference>
<feature type="transmembrane region" description="Helical" evidence="2">
    <location>
        <begin position="255"/>
        <end position="276"/>
    </location>
</feature>
<feature type="transmembrane region" description="Helical" evidence="2">
    <location>
        <begin position="355"/>
        <end position="376"/>
    </location>
</feature>
<name>A0A2B7XSS5_9EURO</name>
<reference evidence="3 4" key="1">
    <citation type="submission" date="2017-10" db="EMBL/GenBank/DDBJ databases">
        <title>Comparative genomics in systemic dimorphic fungi from Ajellomycetaceae.</title>
        <authorList>
            <person name="Munoz J.F."/>
            <person name="Mcewen J.G."/>
            <person name="Clay O.K."/>
            <person name="Cuomo C.A."/>
        </authorList>
    </citation>
    <scope>NUCLEOTIDE SEQUENCE [LARGE SCALE GENOMIC DNA]</scope>
    <source>
        <strain evidence="3 4">UAMH5409</strain>
    </source>
</reference>
<feature type="compositionally biased region" description="Low complexity" evidence="1">
    <location>
        <begin position="20"/>
        <end position="29"/>
    </location>
</feature>
<accession>A0A2B7XSS5</accession>
<keyword evidence="2" id="KW-0472">Membrane</keyword>
<feature type="compositionally biased region" description="Polar residues" evidence="1">
    <location>
        <begin position="30"/>
        <end position="45"/>
    </location>
</feature>
<feature type="transmembrane region" description="Helical" evidence="2">
    <location>
        <begin position="230"/>
        <end position="249"/>
    </location>
</feature>
<dbReference type="PANTHER" id="PTHR31303">
    <property type="entry name" value="CTP-DEPENDENT DIACYLGLYCEROL KINASE 1"/>
    <property type="match status" value="1"/>
</dbReference>
<dbReference type="Proteomes" id="UP000223968">
    <property type="component" value="Unassembled WGS sequence"/>
</dbReference>
<protein>
    <recommendedName>
        <fullName evidence="5">Phosphatidate cytidylyltransferase</fullName>
    </recommendedName>
</protein>
<dbReference type="PANTHER" id="PTHR31303:SF1">
    <property type="entry name" value="CTP-DEPENDENT DIACYLGLYCEROL KINASE 1"/>
    <property type="match status" value="1"/>
</dbReference>
<keyword evidence="2" id="KW-1133">Transmembrane helix</keyword>
<evidence type="ECO:0000313" key="3">
    <source>
        <dbReference type="EMBL" id="PGH12005.1"/>
    </source>
</evidence>
<dbReference type="InterPro" id="IPR037997">
    <property type="entry name" value="Dgk1-like"/>
</dbReference>
<dbReference type="STRING" id="1447875.A0A2B7XSS5"/>
<keyword evidence="4" id="KW-1185">Reference proteome</keyword>
<dbReference type="GO" id="GO:0005789">
    <property type="term" value="C:endoplasmic reticulum membrane"/>
    <property type="evidence" value="ECO:0007669"/>
    <property type="project" value="TreeGrafter"/>
</dbReference>
<feature type="compositionally biased region" description="Polar residues" evidence="1">
    <location>
        <begin position="97"/>
        <end position="107"/>
    </location>
</feature>
<organism evidence="3 4">
    <name type="scientific">Helicocarpus griseus UAMH5409</name>
    <dbReference type="NCBI Taxonomy" id="1447875"/>
    <lineage>
        <taxon>Eukaryota</taxon>
        <taxon>Fungi</taxon>
        <taxon>Dikarya</taxon>
        <taxon>Ascomycota</taxon>
        <taxon>Pezizomycotina</taxon>
        <taxon>Eurotiomycetes</taxon>
        <taxon>Eurotiomycetidae</taxon>
        <taxon>Onygenales</taxon>
        <taxon>Ajellomycetaceae</taxon>
        <taxon>Helicocarpus</taxon>
    </lineage>
</organism>
<proteinExistence type="predicted"/>
<feature type="compositionally biased region" description="Basic and acidic residues" evidence="1">
    <location>
        <begin position="52"/>
        <end position="63"/>
    </location>
</feature>
<dbReference type="EMBL" id="PDNB01000064">
    <property type="protein sequence ID" value="PGH12005.1"/>
    <property type="molecule type" value="Genomic_DNA"/>
</dbReference>
<evidence type="ECO:0000256" key="2">
    <source>
        <dbReference type="SAM" id="Phobius"/>
    </source>
</evidence>
<sequence>MSAQYAVPATPRVISPSPAPSDRSSSRNSHTGPVTRSASARQRLSSPPAISEEGKERNVKDEESSSDSNTDYHARTRSRSPTALSPSRIRRRMSGLTPANGTPSSSDIKSEPLPNGYFPANGHLSPYTSLQNRWRDFSRSPSPLGLIPLHRHYRTFIHKHEIPRKLLHVSIGFVTLHLYSSGVQTLKVAPYLLTALLPIAATDFLRHRYQSVNKLYIRCLGALMRETEVAGYNGVIWYLLGAYISLRFFPKDVGVMGVLLLSWCDTAASTFGRLYGRYTVRLRRGKSLAGTLAAWAVGVTTAVAFWGYFVPRIGGFPEDPEGSHMFTGTINLIPSFVRPYLGWAGISASTAAKAVVTGPVALGVMSIWTGIVAAGSEFLDMFGWDDNLTIPVLSSVGIWGFLKSFGS</sequence>
<dbReference type="AlphaFoldDB" id="A0A2B7XSS5"/>
<feature type="region of interest" description="Disordered" evidence="1">
    <location>
        <begin position="1"/>
        <end position="116"/>
    </location>
</feature>
<feature type="transmembrane region" description="Helical" evidence="2">
    <location>
        <begin position="288"/>
        <end position="310"/>
    </location>
</feature>
<evidence type="ECO:0000313" key="4">
    <source>
        <dbReference type="Proteomes" id="UP000223968"/>
    </source>
</evidence>
<keyword evidence="2" id="KW-0812">Transmembrane</keyword>
<evidence type="ECO:0008006" key="5">
    <source>
        <dbReference type="Google" id="ProtNLM"/>
    </source>
</evidence>